<dbReference type="Gene3D" id="3.40.50.720">
    <property type="entry name" value="NAD(P)-binding Rossmann-like Domain"/>
    <property type="match status" value="1"/>
</dbReference>
<evidence type="ECO:0000313" key="5">
    <source>
        <dbReference type="Proteomes" id="UP000239203"/>
    </source>
</evidence>
<comment type="caution">
    <text evidence="4">The sequence shown here is derived from an EMBL/GenBank/DDBJ whole genome shotgun (WGS) entry which is preliminary data.</text>
</comment>
<protein>
    <recommendedName>
        <fullName evidence="6">Short-subunit dehydrogenase</fullName>
    </recommendedName>
</protein>
<evidence type="ECO:0000313" key="4">
    <source>
        <dbReference type="EMBL" id="PPK64811.1"/>
    </source>
</evidence>
<dbReference type="RefSeq" id="WP_104481583.1">
    <property type="nucleotide sequence ID" value="NZ_CP154825.1"/>
</dbReference>
<dbReference type="SUPFAM" id="SSF51735">
    <property type="entry name" value="NAD(P)-binding Rossmann-fold domains"/>
    <property type="match status" value="1"/>
</dbReference>
<keyword evidence="5" id="KW-1185">Reference proteome</keyword>
<sequence>MPTALVTGATAGLGLEFARQLAARGEAVVLVARTEARLREVAAELAAAYGVATEVLVADLADRADVDRVAERARTVDTVVNNAGFGLRQRFLDNDIAAEEELFQVLCRSVLAICHAAGQGMRERGRGRIINVSSVAGWLTSGTYSAAKSWVTVFSESLSGECAPSGVTVTALCPGFIRTEFHQRAGIGTGSIPDRAWLDARRVVRTCLRDAGKGKVISVPGTLYKAIVLAARLAPRQLVRRSGTGVAKARRG</sequence>
<name>A0A2S6GI24_9PSEU</name>
<evidence type="ECO:0008006" key="6">
    <source>
        <dbReference type="Google" id="ProtNLM"/>
    </source>
</evidence>
<keyword evidence="2" id="KW-0560">Oxidoreductase</keyword>
<accession>A0A2S6GI24</accession>
<dbReference type="PIRSF" id="PIRSF000126">
    <property type="entry name" value="11-beta-HSD1"/>
    <property type="match status" value="1"/>
</dbReference>
<evidence type="ECO:0000256" key="2">
    <source>
        <dbReference type="ARBA" id="ARBA00023002"/>
    </source>
</evidence>
<dbReference type="GO" id="GO:0016491">
    <property type="term" value="F:oxidoreductase activity"/>
    <property type="evidence" value="ECO:0007669"/>
    <property type="project" value="UniProtKB-KW"/>
</dbReference>
<comment type="similarity">
    <text evidence="1 3">Belongs to the short-chain dehydrogenases/reductases (SDR) family.</text>
</comment>
<dbReference type="OrthoDB" id="9810734at2"/>
<dbReference type="Proteomes" id="UP000239203">
    <property type="component" value="Unassembled WGS sequence"/>
</dbReference>
<dbReference type="PRINTS" id="PR00080">
    <property type="entry name" value="SDRFAMILY"/>
</dbReference>
<dbReference type="PANTHER" id="PTHR44196">
    <property type="entry name" value="DEHYDROGENASE/REDUCTASE SDR FAMILY MEMBER 7B"/>
    <property type="match status" value="1"/>
</dbReference>
<evidence type="ECO:0000256" key="1">
    <source>
        <dbReference type="ARBA" id="ARBA00006484"/>
    </source>
</evidence>
<dbReference type="AlphaFoldDB" id="A0A2S6GI24"/>
<organism evidence="4 5">
    <name type="scientific">Actinokineospora auranticolor</name>
    <dbReference type="NCBI Taxonomy" id="155976"/>
    <lineage>
        <taxon>Bacteria</taxon>
        <taxon>Bacillati</taxon>
        <taxon>Actinomycetota</taxon>
        <taxon>Actinomycetes</taxon>
        <taxon>Pseudonocardiales</taxon>
        <taxon>Pseudonocardiaceae</taxon>
        <taxon>Actinokineospora</taxon>
    </lineage>
</organism>
<evidence type="ECO:0000256" key="3">
    <source>
        <dbReference type="RuleBase" id="RU000363"/>
    </source>
</evidence>
<dbReference type="PRINTS" id="PR00081">
    <property type="entry name" value="GDHRDH"/>
</dbReference>
<proteinExistence type="inferred from homology"/>
<dbReference type="EMBL" id="PTIX01000017">
    <property type="protein sequence ID" value="PPK64811.1"/>
    <property type="molecule type" value="Genomic_DNA"/>
</dbReference>
<dbReference type="CDD" id="cd05233">
    <property type="entry name" value="SDR_c"/>
    <property type="match status" value="1"/>
</dbReference>
<dbReference type="InterPro" id="IPR002347">
    <property type="entry name" value="SDR_fam"/>
</dbReference>
<dbReference type="Pfam" id="PF00106">
    <property type="entry name" value="adh_short"/>
    <property type="match status" value="1"/>
</dbReference>
<dbReference type="PANTHER" id="PTHR44196:SF2">
    <property type="entry name" value="SHORT-CHAIN DEHYDROGENASE-RELATED"/>
    <property type="match status" value="1"/>
</dbReference>
<dbReference type="GO" id="GO:0016020">
    <property type="term" value="C:membrane"/>
    <property type="evidence" value="ECO:0007669"/>
    <property type="project" value="TreeGrafter"/>
</dbReference>
<reference evidence="4 5" key="1">
    <citation type="submission" date="2018-02" db="EMBL/GenBank/DDBJ databases">
        <title>Genomic Encyclopedia of Archaeal and Bacterial Type Strains, Phase II (KMG-II): from individual species to whole genera.</title>
        <authorList>
            <person name="Goeker M."/>
        </authorList>
    </citation>
    <scope>NUCLEOTIDE SEQUENCE [LARGE SCALE GENOMIC DNA]</scope>
    <source>
        <strain evidence="4 5">YU 961-1</strain>
    </source>
</reference>
<dbReference type="InterPro" id="IPR036291">
    <property type="entry name" value="NAD(P)-bd_dom_sf"/>
</dbReference>
<gene>
    <name evidence="4" type="ORF">CLV40_11750</name>
</gene>